<gene>
    <name evidence="1" type="ORF">METZ01_LOCUS275976</name>
</gene>
<evidence type="ECO:0008006" key="2">
    <source>
        <dbReference type="Google" id="ProtNLM"/>
    </source>
</evidence>
<proteinExistence type="predicted"/>
<feature type="non-terminal residue" evidence="1">
    <location>
        <position position="1"/>
    </location>
</feature>
<name>A0A382KID8_9ZZZZ</name>
<sequence>YFRYLIMGSVLLLIMRYRPKGILPEKVRHS</sequence>
<reference evidence="1" key="1">
    <citation type="submission" date="2018-05" db="EMBL/GenBank/DDBJ databases">
        <authorList>
            <person name="Lanie J.A."/>
            <person name="Ng W.-L."/>
            <person name="Kazmierczak K.M."/>
            <person name="Andrzejewski T.M."/>
            <person name="Davidsen T.M."/>
            <person name="Wayne K.J."/>
            <person name="Tettelin H."/>
            <person name="Glass J.I."/>
            <person name="Rusch D."/>
            <person name="Podicherti R."/>
            <person name="Tsui H.-C.T."/>
            <person name="Winkler M.E."/>
        </authorList>
    </citation>
    <scope>NUCLEOTIDE SEQUENCE</scope>
</reference>
<evidence type="ECO:0000313" key="1">
    <source>
        <dbReference type="EMBL" id="SVC23122.1"/>
    </source>
</evidence>
<dbReference type="EMBL" id="UINC01080306">
    <property type="protein sequence ID" value="SVC23122.1"/>
    <property type="molecule type" value="Genomic_DNA"/>
</dbReference>
<accession>A0A382KID8</accession>
<dbReference type="AlphaFoldDB" id="A0A382KID8"/>
<protein>
    <recommendedName>
        <fullName evidence="2">Branched-chain amino acid ABC transporter permease</fullName>
    </recommendedName>
</protein>
<organism evidence="1">
    <name type="scientific">marine metagenome</name>
    <dbReference type="NCBI Taxonomy" id="408172"/>
    <lineage>
        <taxon>unclassified sequences</taxon>
        <taxon>metagenomes</taxon>
        <taxon>ecological metagenomes</taxon>
    </lineage>
</organism>